<evidence type="ECO:0000256" key="1">
    <source>
        <dbReference type="ARBA" id="ARBA00008894"/>
    </source>
</evidence>
<name>A0A2K2DRC2_BRADI</name>
<dbReference type="PANTHER" id="PTHR33377:SF23">
    <property type="entry name" value="NB-ARC DOMAIN-CONTAINING PROTEIN"/>
    <property type="match status" value="1"/>
</dbReference>
<comment type="similarity">
    <text evidence="1">Belongs to the disease resistance NB-LRR family.</text>
</comment>
<dbReference type="ExpressionAtlas" id="A0A2K2DRC2">
    <property type="expression patterns" value="baseline and differential"/>
</dbReference>
<evidence type="ECO:0000256" key="4">
    <source>
        <dbReference type="ARBA" id="ARBA00022741"/>
    </source>
</evidence>
<gene>
    <name evidence="7" type="ORF">BRADI_1g53940v3</name>
</gene>
<dbReference type="Gramene" id="PNT76822">
    <property type="protein sequence ID" value="PNT76822"/>
    <property type="gene ID" value="BRADI_1g53940v3"/>
</dbReference>
<evidence type="ECO:0000256" key="3">
    <source>
        <dbReference type="ARBA" id="ARBA00022737"/>
    </source>
</evidence>
<dbReference type="InterPro" id="IPR027417">
    <property type="entry name" value="P-loop_NTPase"/>
</dbReference>
<dbReference type="EnsemblPlants" id="PNT76822">
    <property type="protein sequence ID" value="PNT76822"/>
    <property type="gene ID" value="BRADI_1g53940v3"/>
</dbReference>
<keyword evidence="3" id="KW-0677">Repeat</keyword>
<keyword evidence="9" id="KW-1185">Reference proteome</keyword>
<dbReference type="PANTHER" id="PTHR33377">
    <property type="entry name" value="OS10G0134700 PROTEIN-RELATED"/>
    <property type="match status" value="1"/>
</dbReference>
<sequence>MAQPPHSVAKLHQHTKHRVEVNLETILLRVQAIVDEAEGRHITNQGMLRQLSMLRDAMYRGFYVLDTFKYRAFEGNKDEDHQVASHSKALSKFNHTKWICLFSSSSTKTSQELEVEEVLDSLRTMIIDVSESVMFLTTYPRLHRQPYSMHTLMEKCMFGRQMEMELVINFLLHTQPCSSSSLDKFDVLPIVGPARSGKSTLVFHVCNNERVRVGELNKNLWGRICSLSRRCATSGSKIIITSRSEKIRKLGTTQAMTLKRLSHEAYWYFFKVITFGSTNPEMYPKLLYFAMEIAKMHNRSLVAANIIARLLRANFGIHFWCKVLKFVRRHVQKHLSMFGEHPCELLDESQPVYLHRMGRTSEDLFISDQYQTCSSQEELPEITLQDVIYGGVKPHGLFKVLSWKSRIPPYHCYIYTCEIREQQTRV</sequence>
<accession>A0A2K2DRC2</accession>
<dbReference type="Pfam" id="PF18052">
    <property type="entry name" value="Rx_N"/>
    <property type="match status" value="1"/>
</dbReference>
<keyword evidence="2" id="KW-0433">Leucine-rich repeat</keyword>
<evidence type="ECO:0000259" key="6">
    <source>
        <dbReference type="Pfam" id="PF18052"/>
    </source>
</evidence>
<dbReference type="AlphaFoldDB" id="A0A2K2DRC2"/>
<reference evidence="7 8" key="1">
    <citation type="journal article" date="2010" name="Nature">
        <title>Genome sequencing and analysis of the model grass Brachypodium distachyon.</title>
        <authorList>
            <consortium name="International Brachypodium Initiative"/>
        </authorList>
    </citation>
    <scope>NUCLEOTIDE SEQUENCE [LARGE SCALE GENOMIC DNA]</scope>
    <source>
        <strain evidence="7 8">Bd21</strain>
    </source>
</reference>
<protein>
    <recommendedName>
        <fullName evidence="6">Disease resistance N-terminal domain-containing protein</fullName>
    </recommendedName>
</protein>
<evidence type="ECO:0000313" key="7">
    <source>
        <dbReference type="EMBL" id="PNT76822.1"/>
    </source>
</evidence>
<evidence type="ECO:0000256" key="2">
    <source>
        <dbReference type="ARBA" id="ARBA00022614"/>
    </source>
</evidence>
<dbReference type="Proteomes" id="UP000008810">
    <property type="component" value="Chromosome 1"/>
</dbReference>
<evidence type="ECO:0000313" key="9">
    <source>
        <dbReference type="Proteomes" id="UP000008810"/>
    </source>
</evidence>
<evidence type="ECO:0000313" key="8">
    <source>
        <dbReference type="EnsemblPlants" id="PNT76822"/>
    </source>
</evidence>
<dbReference type="SUPFAM" id="SSF52540">
    <property type="entry name" value="P-loop containing nucleoside triphosphate hydrolases"/>
    <property type="match status" value="1"/>
</dbReference>
<keyword evidence="5" id="KW-0611">Plant defense</keyword>
<dbReference type="GO" id="GO:0006952">
    <property type="term" value="P:defense response"/>
    <property type="evidence" value="ECO:0007669"/>
    <property type="project" value="UniProtKB-KW"/>
</dbReference>
<dbReference type="GO" id="GO:0000166">
    <property type="term" value="F:nucleotide binding"/>
    <property type="evidence" value="ECO:0007669"/>
    <property type="project" value="UniProtKB-KW"/>
</dbReference>
<evidence type="ECO:0000256" key="5">
    <source>
        <dbReference type="ARBA" id="ARBA00022821"/>
    </source>
</evidence>
<dbReference type="InParanoid" id="A0A2K2DRC2"/>
<proteinExistence type="inferred from homology"/>
<dbReference type="InterPro" id="IPR041118">
    <property type="entry name" value="Rx_N"/>
</dbReference>
<dbReference type="OrthoDB" id="649712at2759"/>
<reference evidence="7" key="2">
    <citation type="submission" date="2017-06" db="EMBL/GenBank/DDBJ databases">
        <title>WGS assembly of Brachypodium distachyon.</title>
        <authorList>
            <consortium name="The International Brachypodium Initiative"/>
            <person name="Lucas S."/>
            <person name="Harmon-Smith M."/>
            <person name="Lail K."/>
            <person name="Tice H."/>
            <person name="Grimwood J."/>
            <person name="Bruce D."/>
            <person name="Barry K."/>
            <person name="Shu S."/>
            <person name="Lindquist E."/>
            <person name="Wang M."/>
            <person name="Pitluck S."/>
            <person name="Vogel J.P."/>
            <person name="Garvin D.F."/>
            <person name="Mockler T.C."/>
            <person name="Schmutz J."/>
            <person name="Rokhsar D."/>
            <person name="Bevan M.W."/>
        </authorList>
    </citation>
    <scope>NUCLEOTIDE SEQUENCE</scope>
    <source>
        <strain evidence="7">Bd21</strain>
    </source>
</reference>
<feature type="domain" description="Disease resistance N-terminal" evidence="6">
    <location>
        <begin position="16"/>
        <end position="81"/>
    </location>
</feature>
<reference evidence="8" key="3">
    <citation type="submission" date="2018-08" db="UniProtKB">
        <authorList>
            <consortium name="EnsemblPlants"/>
        </authorList>
    </citation>
    <scope>IDENTIFICATION</scope>
    <source>
        <strain evidence="8">cv. Bd21</strain>
    </source>
</reference>
<organism evidence="7">
    <name type="scientific">Brachypodium distachyon</name>
    <name type="common">Purple false brome</name>
    <name type="synonym">Trachynia distachya</name>
    <dbReference type="NCBI Taxonomy" id="15368"/>
    <lineage>
        <taxon>Eukaryota</taxon>
        <taxon>Viridiplantae</taxon>
        <taxon>Streptophyta</taxon>
        <taxon>Embryophyta</taxon>
        <taxon>Tracheophyta</taxon>
        <taxon>Spermatophyta</taxon>
        <taxon>Magnoliopsida</taxon>
        <taxon>Liliopsida</taxon>
        <taxon>Poales</taxon>
        <taxon>Poaceae</taxon>
        <taxon>BOP clade</taxon>
        <taxon>Pooideae</taxon>
        <taxon>Stipodae</taxon>
        <taxon>Brachypodieae</taxon>
        <taxon>Brachypodium</taxon>
    </lineage>
</organism>
<dbReference type="EMBL" id="CM000880">
    <property type="protein sequence ID" value="PNT76822.1"/>
    <property type="molecule type" value="Genomic_DNA"/>
</dbReference>
<keyword evidence="4" id="KW-0547">Nucleotide-binding</keyword>